<evidence type="ECO:0000256" key="1">
    <source>
        <dbReference type="ARBA" id="ARBA00023235"/>
    </source>
</evidence>
<dbReference type="InterPro" id="IPR036237">
    <property type="entry name" value="Xyl_isomerase-like_sf"/>
</dbReference>
<gene>
    <name evidence="5" type="primary">hyi</name>
    <name evidence="5" type="ORF">DCC39_02045</name>
</gene>
<dbReference type="InterPro" id="IPR017643">
    <property type="entry name" value="Hydroxypyruvate_isomerase"/>
</dbReference>
<dbReference type="InterPro" id="IPR026040">
    <property type="entry name" value="HyI-like"/>
</dbReference>
<feature type="active site" description="Proton donor/acceptor" evidence="3">
    <location>
        <position position="143"/>
    </location>
</feature>
<dbReference type="Pfam" id="PF01261">
    <property type="entry name" value="AP_endonuc_2"/>
    <property type="match status" value="1"/>
</dbReference>
<dbReference type="EMBL" id="QCZG01000002">
    <property type="protein sequence ID" value="PWA13250.1"/>
    <property type="molecule type" value="Genomic_DNA"/>
</dbReference>
<dbReference type="GO" id="GO:0046487">
    <property type="term" value="P:glyoxylate metabolic process"/>
    <property type="evidence" value="ECO:0007669"/>
    <property type="project" value="TreeGrafter"/>
</dbReference>
<dbReference type="NCBIfam" id="TIGR03234">
    <property type="entry name" value="OH-pyruv-isom"/>
    <property type="match status" value="1"/>
</dbReference>
<dbReference type="RefSeq" id="WP_116553211.1">
    <property type="nucleotide sequence ID" value="NZ_QCZG01000002.1"/>
</dbReference>
<dbReference type="NCBIfam" id="NF043033">
    <property type="entry name" value="OxoTetrIsom"/>
    <property type="match status" value="1"/>
</dbReference>
<accession>A0A2U1K6U3</accession>
<dbReference type="FunFam" id="3.20.20.150:FF:000007">
    <property type="entry name" value="Hydroxypyruvate isomerase"/>
    <property type="match status" value="1"/>
</dbReference>
<organism evidence="5 6">
    <name type="scientific">Pueribacillus theae</name>
    <dbReference type="NCBI Taxonomy" id="2171751"/>
    <lineage>
        <taxon>Bacteria</taxon>
        <taxon>Bacillati</taxon>
        <taxon>Bacillota</taxon>
        <taxon>Bacilli</taxon>
        <taxon>Bacillales</taxon>
        <taxon>Bacillaceae</taxon>
        <taxon>Pueribacillus</taxon>
    </lineage>
</organism>
<evidence type="ECO:0000259" key="4">
    <source>
        <dbReference type="Pfam" id="PF01261"/>
    </source>
</evidence>
<dbReference type="PANTHER" id="PTHR43489:SF6">
    <property type="entry name" value="HYDROXYPYRUVATE ISOMERASE-RELATED"/>
    <property type="match status" value="1"/>
</dbReference>
<dbReference type="Gene3D" id="3.20.20.150">
    <property type="entry name" value="Divalent-metal-dependent TIM barrel enzymes"/>
    <property type="match status" value="1"/>
</dbReference>
<evidence type="ECO:0000256" key="2">
    <source>
        <dbReference type="PIRNR" id="PIRNR006241"/>
    </source>
</evidence>
<dbReference type="AlphaFoldDB" id="A0A2U1K6U3"/>
<evidence type="ECO:0000313" key="6">
    <source>
        <dbReference type="Proteomes" id="UP000245998"/>
    </source>
</evidence>
<dbReference type="InterPro" id="IPR050417">
    <property type="entry name" value="Sugar_Epim/Isomerase"/>
</dbReference>
<reference evidence="5 6" key="1">
    <citation type="submission" date="2018-04" db="EMBL/GenBank/DDBJ databases">
        <title>Camelliibacillus theae gen. nov., sp. nov., isolated from Pu'er tea.</title>
        <authorList>
            <person name="Niu L."/>
        </authorList>
    </citation>
    <scope>NUCLEOTIDE SEQUENCE [LARGE SCALE GENOMIC DNA]</scope>
    <source>
        <strain evidence="5 6">T8</strain>
    </source>
</reference>
<protein>
    <submittedName>
        <fullName evidence="5">Hydroxypyruvate isomerase</fullName>
    </submittedName>
</protein>
<dbReference type="OrthoDB" id="9786584at2"/>
<comment type="caution">
    <text evidence="5">The sequence shown here is derived from an EMBL/GenBank/DDBJ whole genome shotgun (WGS) entry which is preliminary data.</text>
</comment>
<dbReference type="Proteomes" id="UP000245998">
    <property type="component" value="Unassembled WGS sequence"/>
</dbReference>
<dbReference type="PIRSF" id="PIRSF006241">
    <property type="entry name" value="HyI"/>
    <property type="match status" value="1"/>
</dbReference>
<dbReference type="GO" id="GO:0008903">
    <property type="term" value="F:hydroxypyruvate isomerase activity"/>
    <property type="evidence" value="ECO:0007669"/>
    <property type="project" value="TreeGrafter"/>
</dbReference>
<comment type="similarity">
    <text evidence="2">Belongs to the hyi family.</text>
</comment>
<keyword evidence="6" id="KW-1185">Reference proteome</keyword>
<keyword evidence="5" id="KW-0670">Pyruvate</keyword>
<feature type="domain" description="Xylose isomerase-like TIM barrel" evidence="4">
    <location>
        <begin position="21"/>
        <end position="256"/>
    </location>
</feature>
<name>A0A2U1K6U3_9BACI</name>
<dbReference type="SUPFAM" id="SSF51658">
    <property type="entry name" value="Xylose isomerase-like"/>
    <property type="match status" value="1"/>
</dbReference>
<feature type="active site" description="Proton donor/acceptor" evidence="3">
    <location>
        <position position="240"/>
    </location>
</feature>
<proteinExistence type="inferred from homology"/>
<evidence type="ECO:0000313" key="5">
    <source>
        <dbReference type="EMBL" id="PWA13250.1"/>
    </source>
</evidence>
<dbReference type="InterPro" id="IPR053398">
    <property type="entry name" value="HPT_OtnI_isomerases"/>
</dbReference>
<dbReference type="InterPro" id="IPR013022">
    <property type="entry name" value="Xyl_isomerase-like_TIM-brl"/>
</dbReference>
<keyword evidence="1 2" id="KW-0413">Isomerase</keyword>
<sequence length="262" mass="30298">MYQFAANLTTLFTEVPFLERFKKAKDSGFTHVEFQFPYAFSPEQIKQKLHEYELKTVLFNLPPGNWEQGDRGIAILPSRREEFEESVEQAIRYARELKCNKLHCMAGILPEGTKKEVALSAYKDNLRFAAEQLHKHGLTLVIEPINTFDMPGYLLSNLGQAVEMIHELKMPNLKLQFDFYHIQRMQGELLNSFKQHKGSIAHIQIADNPGRHEPGTGEIHYENVFTFLEKEGYEGFVGLEYNPSGNSEKSLAWLEKLKKDRM</sequence>
<evidence type="ECO:0000256" key="3">
    <source>
        <dbReference type="PIRSR" id="PIRSR006241-50"/>
    </source>
</evidence>
<dbReference type="PANTHER" id="PTHR43489">
    <property type="entry name" value="ISOMERASE"/>
    <property type="match status" value="1"/>
</dbReference>